<name>A0A9Y1BQD0_9ARCH</name>
<keyword evidence="2 4" id="KW-0689">Ribosomal protein</keyword>
<dbReference type="AlphaFoldDB" id="A0A9Y1BQD0"/>
<evidence type="ECO:0000256" key="3">
    <source>
        <dbReference type="ARBA" id="ARBA00023274"/>
    </source>
</evidence>
<comment type="similarity">
    <text evidence="1">Belongs to the eukaryotic ribosomal protein eL34 family.</text>
</comment>
<dbReference type="GO" id="GO:0003735">
    <property type="term" value="F:structural constituent of ribosome"/>
    <property type="evidence" value="ECO:0007669"/>
    <property type="project" value="InterPro"/>
</dbReference>
<accession>A0A9Y1BQD0</accession>
<proteinExistence type="inferred from homology"/>
<reference evidence="4" key="1">
    <citation type="journal article" date="2022" name="Nat. Microbiol.">
        <title>Unique mobile elements and scalable gene flow at the prokaryote-eukaryote boundary revealed by circularized Asgard archaea genomes.</title>
        <authorList>
            <person name="Wu F."/>
            <person name="Speth D.R."/>
            <person name="Philosof A."/>
            <person name="Cremiere A."/>
            <person name="Narayanan A."/>
            <person name="Barco R.A."/>
            <person name="Connon S.A."/>
            <person name="Amend J.P."/>
            <person name="Antoshechkin I.A."/>
            <person name="Orphan V.J."/>
        </authorList>
    </citation>
    <scope>NUCLEOTIDE SEQUENCE</scope>
    <source>
        <strain evidence="4">PR6</strain>
    </source>
</reference>
<dbReference type="InterPro" id="IPR008195">
    <property type="entry name" value="Ribosomal_eL34"/>
</dbReference>
<organism evidence="4">
    <name type="scientific">Candidatus Heimdallarchaeum endolithica</name>
    <dbReference type="NCBI Taxonomy" id="2876572"/>
    <lineage>
        <taxon>Archaea</taxon>
        <taxon>Promethearchaeati</taxon>
        <taxon>Candidatus Heimdallarchaeota</taxon>
        <taxon>Candidatus Heimdallarchaeia (ex Rinke et al. 2021) (nom. nud.)</taxon>
        <taxon>Candidatus Heimdallarchaeales</taxon>
        <taxon>Candidatus Heimdallarchaeaceae</taxon>
        <taxon>Candidatus Heimdallarchaeum</taxon>
    </lineage>
</organism>
<dbReference type="GO" id="GO:1990904">
    <property type="term" value="C:ribonucleoprotein complex"/>
    <property type="evidence" value="ECO:0007669"/>
    <property type="project" value="UniProtKB-KW"/>
</dbReference>
<sequence>MRPNLRVSKKRIVRTPGGVRVKRLKKKTSKAHCGECGAVLSGVAFGNQSEVRKLPRSRRLPSRVHAGYLCPECLKKKIKAKVRSI</sequence>
<dbReference type="GO" id="GO:0006412">
    <property type="term" value="P:translation"/>
    <property type="evidence" value="ECO:0007669"/>
    <property type="project" value="InterPro"/>
</dbReference>
<dbReference type="InterPro" id="IPR038562">
    <property type="entry name" value="Ribosomal_eL34_C_sf"/>
</dbReference>
<keyword evidence="3" id="KW-0687">Ribonucleoprotein</keyword>
<evidence type="ECO:0000313" key="4">
    <source>
        <dbReference type="EMBL" id="UJG42409.1"/>
    </source>
</evidence>
<dbReference type="EMBL" id="CP084167">
    <property type="protein sequence ID" value="UJG42409.1"/>
    <property type="molecule type" value="Genomic_DNA"/>
</dbReference>
<dbReference type="PRINTS" id="PR01250">
    <property type="entry name" value="RIBOSOMALL34"/>
</dbReference>
<protein>
    <submittedName>
        <fullName evidence="4">50S ribosomal protein L34e</fullName>
    </submittedName>
</protein>
<evidence type="ECO:0000256" key="2">
    <source>
        <dbReference type="ARBA" id="ARBA00022980"/>
    </source>
</evidence>
<dbReference type="Proteomes" id="UP001200513">
    <property type="component" value="Chromosome"/>
</dbReference>
<gene>
    <name evidence="4" type="ORF">K9W46_08335</name>
</gene>
<dbReference type="GO" id="GO:0005840">
    <property type="term" value="C:ribosome"/>
    <property type="evidence" value="ECO:0007669"/>
    <property type="project" value="UniProtKB-KW"/>
</dbReference>
<evidence type="ECO:0000256" key="1">
    <source>
        <dbReference type="ARBA" id="ARBA00009875"/>
    </source>
</evidence>
<dbReference type="Gene3D" id="6.20.340.10">
    <property type="match status" value="1"/>
</dbReference>
<dbReference type="Pfam" id="PF01199">
    <property type="entry name" value="Ribosomal_L34e"/>
    <property type="match status" value="1"/>
</dbReference>